<evidence type="ECO:0008006" key="4">
    <source>
        <dbReference type="Google" id="ProtNLM"/>
    </source>
</evidence>
<dbReference type="AlphaFoldDB" id="A0AAD2G685"/>
<proteinExistence type="predicted"/>
<dbReference type="Proteomes" id="UP001295423">
    <property type="component" value="Unassembled WGS sequence"/>
</dbReference>
<evidence type="ECO:0000256" key="1">
    <source>
        <dbReference type="SAM" id="SignalP"/>
    </source>
</evidence>
<dbReference type="InterPro" id="IPR049226">
    <property type="entry name" value="DUF6823"/>
</dbReference>
<reference evidence="2" key="1">
    <citation type="submission" date="2023-08" db="EMBL/GenBank/DDBJ databases">
        <authorList>
            <person name="Audoor S."/>
            <person name="Bilcke G."/>
        </authorList>
    </citation>
    <scope>NUCLEOTIDE SEQUENCE</scope>
</reference>
<feature type="chain" id="PRO_5042056804" description="Clathrin light chain" evidence="1">
    <location>
        <begin position="24"/>
        <end position="197"/>
    </location>
</feature>
<accession>A0AAD2G685</accession>
<keyword evidence="3" id="KW-1185">Reference proteome</keyword>
<name>A0AAD2G685_9STRA</name>
<sequence length="197" mass="22129">MISIQLFALLATLMVSIGGHVHAFVAVVTTTTLGDRDSSGVTTTTTVRKMGMIDDLSLIFSDKGKKNRKAYEDRQRQEQEEAQRAILEARRNPNKKKEYLQKVDERRNKLDAERDVWSFQKDSSGADPLQTWRELRSSGKIKAGDDIARDPTSSRLGSAGLQDIRTDDKLPYIDQGYVDESADVFANLKNMFGGKKE</sequence>
<evidence type="ECO:0000313" key="3">
    <source>
        <dbReference type="Proteomes" id="UP001295423"/>
    </source>
</evidence>
<evidence type="ECO:0000313" key="2">
    <source>
        <dbReference type="EMBL" id="CAJ1962989.1"/>
    </source>
</evidence>
<dbReference type="Pfam" id="PF20709">
    <property type="entry name" value="DUF6823"/>
    <property type="match status" value="1"/>
</dbReference>
<keyword evidence="1" id="KW-0732">Signal</keyword>
<dbReference type="EMBL" id="CAKOGP040002125">
    <property type="protein sequence ID" value="CAJ1962989.1"/>
    <property type="molecule type" value="Genomic_DNA"/>
</dbReference>
<organism evidence="2 3">
    <name type="scientific">Cylindrotheca closterium</name>
    <dbReference type="NCBI Taxonomy" id="2856"/>
    <lineage>
        <taxon>Eukaryota</taxon>
        <taxon>Sar</taxon>
        <taxon>Stramenopiles</taxon>
        <taxon>Ochrophyta</taxon>
        <taxon>Bacillariophyta</taxon>
        <taxon>Bacillariophyceae</taxon>
        <taxon>Bacillariophycidae</taxon>
        <taxon>Bacillariales</taxon>
        <taxon>Bacillariaceae</taxon>
        <taxon>Cylindrotheca</taxon>
    </lineage>
</organism>
<protein>
    <recommendedName>
        <fullName evidence="4">Clathrin light chain</fullName>
    </recommendedName>
</protein>
<gene>
    <name evidence="2" type="ORF">CYCCA115_LOCUS19955</name>
</gene>
<feature type="signal peptide" evidence="1">
    <location>
        <begin position="1"/>
        <end position="23"/>
    </location>
</feature>
<comment type="caution">
    <text evidence="2">The sequence shown here is derived from an EMBL/GenBank/DDBJ whole genome shotgun (WGS) entry which is preliminary data.</text>
</comment>